<evidence type="ECO:0000256" key="3">
    <source>
        <dbReference type="ARBA" id="ARBA00012663"/>
    </source>
</evidence>
<feature type="domain" description="Glycoside hydrolase family 3 N-terminal" evidence="6">
    <location>
        <begin position="80"/>
        <end position="345"/>
    </location>
</feature>
<gene>
    <name evidence="7" type="ORF">GCM10022404_12740</name>
</gene>
<keyword evidence="5" id="KW-0326">Glycosidase</keyword>
<accession>A0ABP7K4E5</accession>
<evidence type="ECO:0000313" key="7">
    <source>
        <dbReference type="EMBL" id="GAA3863789.1"/>
    </source>
</evidence>
<dbReference type="EC" id="3.2.1.52" evidence="3"/>
<protein>
    <recommendedName>
        <fullName evidence="3">beta-N-acetylhexosaminidase</fullName>
        <ecNumber evidence="3">3.2.1.52</ecNumber>
    </recommendedName>
</protein>
<keyword evidence="8" id="KW-1185">Reference proteome</keyword>
<reference evidence="8" key="1">
    <citation type="journal article" date="2019" name="Int. J. Syst. Evol. Microbiol.">
        <title>The Global Catalogue of Microorganisms (GCM) 10K type strain sequencing project: providing services to taxonomists for standard genome sequencing and annotation.</title>
        <authorList>
            <consortium name="The Broad Institute Genomics Platform"/>
            <consortium name="The Broad Institute Genome Sequencing Center for Infectious Disease"/>
            <person name="Wu L."/>
            <person name="Ma J."/>
        </authorList>
    </citation>
    <scope>NUCLEOTIDE SEQUENCE [LARGE SCALE GENOMIC DNA]</scope>
    <source>
        <strain evidence="8">JCM 17190</strain>
    </source>
</reference>
<dbReference type="InterPro" id="IPR050226">
    <property type="entry name" value="NagZ_Beta-hexosaminidase"/>
</dbReference>
<evidence type="ECO:0000259" key="6">
    <source>
        <dbReference type="Pfam" id="PF00933"/>
    </source>
</evidence>
<name>A0ABP7K4E5_9RHOB</name>
<comment type="similarity">
    <text evidence="2">Belongs to the glycosyl hydrolase 3 family.</text>
</comment>
<dbReference type="Proteomes" id="UP001399917">
    <property type="component" value="Unassembled WGS sequence"/>
</dbReference>
<dbReference type="InterPro" id="IPR036962">
    <property type="entry name" value="Glyco_hydro_3_N_sf"/>
</dbReference>
<dbReference type="PANTHER" id="PTHR30480:SF13">
    <property type="entry name" value="BETA-HEXOSAMINIDASE"/>
    <property type="match status" value="1"/>
</dbReference>
<dbReference type="PANTHER" id="PTHR30480">
    <property type="entry name" value="BETA-HEXOSAMINIDASE-RELATED"/>
    <property type="match status" value="1"/>
</dbReference>
<dbReference type="Pfam" id="PF00933">
    <property type="entry name" value="Glyco_hydro_3"/>
    <property type="match status" value="1"/>
</dbReference>
<dbReference type="InterPro" id="IPR001764">
    <property type="entry name" value="Glyco_hydro_3_N"/>
</dbReference>
<evidence type="ECO:0000256" key="2">
    <source>
        <dbReference type="ARBA" id="ARBA00005336"/>
    </source>
</evidence>
<evidence type="ECO:0000256" key="4">
    <source>
        <dbReference type="ARBA" id="ARBA00022801"/>
    </source>
</evidence>
<evidence type="ECO:0000256" key="1">
    <source>
        <dbReference type="ARBA" id="ARBA00001231"/>
    </source>
</evidence>
<organism evidence="7 8">
    <name type="scientific">Celeribacter arenosi</name>
    <dbReference type="NCBI Taxonomy" id="792649"/>
    <lineage>
        <taxon>Bacteria</taxon>
        <taxon>Pseudomonadati</taxon>
        <taxon>Pseudomonadota</taxon>
        <taxon>Alphaproteobacteria</taxon>
        <taxon>Rhodobacterales</taxon>
        <taxon>Roseobacteraceae</taxon>
        <taxon>Celeribacter</taxon>
    </lineage>
</organism>
<dbReference type="PROSITE" id="PS00775">
    <property type="entry name" value="GLYCOSYL_HYDROL_F3"/>
    <property type="match status" value="1"/>
</dbReference>
<dbReference type="InterPro" id="IPR017853">
    <property type="entry name" value="GH"/>
</dbReference>
<dbReference type="Gene3D" id="3.20.20.300">
    <property type="entry name" value="Glycoside hydrolase, family 3, N-terminal domain"/>
    <property type="match status" value="1"/>
</dbReference>
<dbReference type="InterPro" id="IPR019800">
    <property type="entry name" value="Glyco_hydro_3_AS"/>
</dbReference>
<evidence type="ECO:0000313" key="8">
    <source>
        <dbReference type="Proteomes" id="UP001399917"/>
    </source>
</evidence>
<proteinExistence type="inferred from homology"/>
<keyword evidence="4 7" id="KW-0378">Hydrolase</keyword>
<dbReference type="SUPFAM" id="SSF51445">
    <property type="entry name" value="(Trans)glycosidases"/>
    <property type="match status" value="1"/>
</dbReference>
<dbReference type="RefSeq" id="WP_344845218.1">
    <property type="nucleotide sequence ID" value="NZ_BAABDF010000006.1"/>
</dbReference>
<dbReference type="GO" id="GO:0016787">
    <property type="term" value="F:hydrolase activity"/>
    <property type="evidence" value="ECO:0007669"/>
    <property type="project" value="UniProtKB-KW"/>
</dbReference>
<dbReference type="EMBL" id="BAABDF010000006">
    <property type="protein sequence ID" value="GAA3863789.1"/>
    <property type="molecule type" value="Genomic_DNA"/>
</dbReference>
<evidence type="ECO:0000256" key="5">
    <source>
        <dbReference type="ARBA" id="ARBA00023295"/>
    </source>
</evidence>
<comment type="caution">
    <text evidence="7">The sequence shown here is derived from an EMBL/GenBank/DDBJ whole genome shotgun (WGS) entry which is preliminary data.</text>
</comment>
<comment type="catalytic activity">
    <reaction evidence="1">
        <text>Hydrolysis of terminal non-reducing N-acetyl-D-hexosamine residues in N-acetyl-beta-D-hexosaminides.</text>
        <dbReference type="EC" id="3.2.1.52"/>
    </reaction>
</comment>
<sequence length="550" mass="60466">MKFDHLKRAPFSLDDMSVSWVEQTLASLSPDEKLRQLFNLLCPGHDSDKLTAAKAFRPGGITRIQGGDAACERAMIAEFNAGVPTPLLVSADLEGSRMSLSSGAEWPNPLALAAIDDLDVTENVSARMAQEAIAAGINWSFTPVLDINHAFRSAIVATRGFGSNVETIERHAVRQMEVFQKHGIASAIKHWPGEGYDDRDQHLVTTINPLSTDDWYETFGRLYKTAIDRGAMSVMSAHIAFPAYVRAHTDDAGVEAFRPASISRLLNQKLLREELGFNGLIVSDATAMAGLGSWSKRSQHLPELVSSGCDVILFSDAPEQDLAYLEAALQDGRLTWDRVDDAVARQLGLKAALGLHEASERTDTVDPKANADYAATVASMAPTLVKDVQNLLPIVPSKHKRILVISSGIVFPFIDEPLPMALPDMLAACGFDVTVYTKEMEISADDFDLVLYLFGDETLLTRGRIFLDWLALTGHFGKAMQRHWHEIPTAMISFGYPYMLYDAPRVPTYINAYSTTETMQKAVCDLLLGKGEWNRSNPVDPFAGLEDAKY</sequence>